<keyword evidence="6" id="KW-0808">Transferase</keyword>
<dbReference type="GO" id="GO:0005634">
    <property type="term" value="C:nucleus"/>
    <property type="evidence" value="ECO:0007669"/>
    <property type="project" value="TreeGrafter"/>
</dbReference>
<dbReference type="InterPro" id="IPR017441">
    <property type="entry name" value="Protein_kinase_ATP_BS"/>
</dbReference>
<dbReference type="Pfam" id="PF00069">
    <property type="entry name" value="Pkinase"/>
    <property type="match status" value="1"/>
</dbReference>
<sequence>MENRRRSLGAIHSYKGLLQGLPPNPKNTTNSNANLSSNEHTSLQQNISNPSATNLPGNPSLSKSFLDTSRFNDDEAMNISPVKEVSNFNWEQQRMANLSLDGNKKSCFTRIENYENYKNLMKQRNLENEKPLNNSNFLKGSELIKYATQELPQYYNKCNSEFNWLTEANPRRVLTKPAKPCLNDGFDNEDNDYILYVNDILGSKEHQQYQILDILGQGTFGQVVKCLNLKTKELVAVKVIKNKPAYYNQSLVEVAILDMLNSQHDPKDQHHIARMKDTFVHKSHLCITFEMLSLNLYELIKQNRFTGFSTNLVRVFMSQILDALTILARARIIHCDLKPENILLKDLNHPNIKVIDFGSACHEGQTLYSYIQSRFYRSPEVLLGLPYTSSIDMWSVGCIAAELYLGLPLFPGSSEYNQVCRIVETLSVPPAHMIEKGKSAKNFFELVSTTPERRSNGKLLNVYKIKSLEQYQREQNTVEQPSKRYLQGTTLEEVIMKHEGSKKGIVLSTEEIEEDRKIRICFLDFLKGLLNLNPLERWSPQQAKLHPFVSGEPFTGPFKPTVAITRLKQPSSMVSRDISMMKSGSVKNSNVVPVTSSNVNMMSSNASSSPLVPPQAGGGAVRTTRQRANTLSSSKVAIVPPTLQRLVAMQQAVGVIGGRGLKNQKGGWTEEKSGRISTGTVDSRGSPIYGNKREHFDEEGNPVSKSGRFNQSSPHSHLSSDIIYTYPRGVNNPQLQISTNSISSHLNMPNYSPTTAMMDSPINRNYHTHIENSTSLRHKPYPVGEQPITYIGSSRRPSLSKPEVTLPYPTTYSSSQLSPRAINSGTMPQNYNFSNTNTTQYGTTNSNSAHSPTSSYSNSSSSNTINIPPQLQFHGTPSNQSHYRPHQMQQQIYSQHSHSIPQQFANTKAYDVYGSSPTSSSFHHGSPSSSQKNQTSNLPSASALLPHKRFSSKDITGLFNVEVMDVEEVNSSSPNSYSPKLSNNRTTSRSDSDKLRALSPVKEFIVGEEEPLSRGLDDISPPSWEWGGRSQPKLIQKSSYNDKSANGLTPSQHDSFKSWKATQGGSLPNDLMFEKIHSSTTPSSSANHDSRHKLREFNEYRGATTLESGFIGVEGINASHGTAISYMSSQISPYYITSNNENPIYSHSNSNGLVVGDVVDNLKEFNIRPSASSNQLVTDTHKEFNLEQEKFIRNRRASASHVFYKK</sequence>
<reference evidence="13" key="1">
    <citation type="submission" date="2020-05" db="EMBL/GenBank/DDBJ databases">
        <title>Phylogenomic resolution of chytrid fungi.</title>
        <authorList>
            <person name="Stajich J.E."/>
            <person name="Amses K."/>
            <person name="Simmons R."/>
            <person name="Seto K."/>
            <person name="Myers J."/>
            <person name="Bonds A."/>
            <person name="Quandt C.A."/>
            <person name="Barry K."/>
            <person name="Liu P."/>
            <person name="Grigoriev I."/>
            <person name="Longcore J.E."/>
            <person name="James T.Y."/>
        </authorList>
    </citation>
    <scope>NUCLEOTIDE SEQUENCE</scope>
    <source>
        <strain evidence="13">JEL0476</strain>
    </source>
</reference>
<dbReference type="GO" id="GO:0005524">
    <property type="term" value="F:ATP binding"/>
    <property type="evidence" value="ECO:0007669"/>
    <property type="project" value="UniProtKB-UniRule"/>
</dbReference>
<evidence type="ECO:0000256" key="5">
    <source>
        <dbReference type="ARBA" id="ARBA00022553"/>
    </source>
</evidence>
<evidence type="ECO:0000256" key="11">
    <source>
        <dbReference type="SAM" id="MobiDB-lite"/>
    </source>
</evidence>
<feature type="compositionally biased region" description="Low complexity" evidence="11">
    <location>
        <begin position="914"/>
        <end position="930"/>
    </location>
</feature>
<comment type="subcellular location">
    <subcellularLocation>
        <location evidence="1">Cytoplasm</location>
    </subcellularLocation>
</comment>
<organism evidence="13 14">
    <name type="scientific">Clydaea vesicula</name>
    <dbReference type="NCBI Taxonomy" id="447962"/>
    <lineage>
        <taxon>Eukaryota</taxon>
        <taxon>Fungi</taxon>
        <taxon>Fungi incertae sedis</taxon>
        <taxon>Chytridiomycota</taxon>
        <taxon>Chytridiomycota incertae sedis</taxon>
        <taxon>Chytridiomycetes</taxon>
        <taxon>Lobulomycetales</taxon>
        <taxon>Lobulomycetaceae</taxon>
        <taxon>Clydaea</taxon>
    </lineage>
</organism>
<feature type="compositionally biased region" description="Polar residues" evidence="11">
    <location>
        <begin position="809"/>
        <end position="842"/>
    </location>
</feature>
<dbReference type="FunFam" id="1.10.510.10:FF:000380">
    <property type="entry name" value="Serine/threonine-protein kinase ppk15"/>
    <property type="match status" value="1"/>
</dbReference>
<dbReference type="GO" id="GO:0004713">
    <property type="term" value="F:protein tyrosine kinase activity"/>
    <property type="evidence" value="ECO:0007669"/>
    <property type="project" value="TreeGrafter"/>
</dbReference>
<dbReference type="GO" id="GO:0005737">
    <property type="term" value="C:cytoplasm"/>
    <property type="evidence" value="ECO:0007669"/>
    <property type="project" value="UniProtKB-SubCell"/>
</dbReference>
<dbReference type="PANTHER" id="PTHR24058">
    <property type="entry name" value="DUAL SPECIFICITY PROTEIN KINASE"/>
    <property type="match status" value="1"/>
</dbReference>
<feature type="binding site" evidence="10">
    <location>
        <position position="238"/>
    </location>
    <ligand>
        <name>ATP</name>
        <dbReference type="ChEBI" id="CHEBI:30616"/>
    </ligand>
</feature>
<feature type="region of interest" description="Disordered" evidence="11">
    <location>
        <begin position="664"/>
        <end position="718"/>
    </location>
</feature>
<dbReference type="Gene3D" id="3.30.200.20">
    <property type="entry name" value="Phosphorylase Kinase, domain 1"/>
    <property type="match status" value="1"/>
</dbReference>
<evidence type="ECO:0000256" key="3">
    <source>
        <dbReference type="ARBA" id="ARBA00022490"/>
    </source>
</evidence>
<keyword evidence="5" id="KW-0597">Phosphoprotein</keyword>
<dbReference type="SUPFAM" id="SSF56112">
    <property type="entry name" value="Protein kinase-like (PK-like)"/>
    <property type="match status" value="1"/>
</dbReference>
<feature type="compositionally biased region" description="Low complexity" evidence="11">
    <location>
        <begin position="27"/>
        <end position="38"/>
    </location>
</feature>
<feature type="region of interest" description="Disordered" evidence="11">
    <location>
        <begin position="1009"/>
        <end position="1061"/>
    </location>
</feature>
<proteinExistence type="inferred from homology"/>
<evidence type="ECO:0000259" key="12">
    <source>
        <dbReference type="PROSITE" id="PS50011"/>
    </source>
</evidence>
<dbReference type="SMART" id="SM00220">
    <property type="entry name" value="S_TKc"/>
    <property type="match status" value="1"/>
</dbReference>
<accession>A0AAD5UAH8</accession>
<dbReference type="GO" id="GO:0004674">
    <property type="term" value="F:protein serine/threonine kinase activity"/>
    <property type="evidence" value="ECO:0007669"/>
    <property type="project" value="UniProtKB-KW"/>
</dbReference>
<evidence type="ECO:0000256" key="4">
    <source>
        <dbReference type="ARBA" id="ARBA00022527"/>
    </source>
</evidence>
<keyword evidence="4" id="KW-0723">Serine/threonine-protein kinase</keyword>
<dbReference type="PANTHER" id="PTHR24058:SF17">
    <property type="entry name" value="HOMEODOMAIN INTERACTING PROTEIN KINASE, ISOFORM D"/>
    <property type="match status" value="1"/>
</dbReference>
<dbReference type="InterPro" id="IPR050494">
    <property type="entry name" value="Ser_Thr_dual-spec_kinase"/>
</dbReference>
<evidence type="ECO:0000256" key="6">
    <source>
        <dbReference type="ARBA" id="ARBA00022679"/>
    </source>
</evidence>
<dbReference type="InterPro" id="IPR008271">
    <property type="entry name" value="Ser/Thr_kinase_AS"/>
</dbReference>
<protein>
    <submittedName>
        <fullName evidence="13">Dual specificity protein kinase yak1</fullName>
    </submittedName>
</protein>
<feature type="region of interest" description="Disordered" evidence="11">
    <location>
        <begin position="809"/>
        <end position="899"/>
    </location>
</feature>
<evidence type="ECO:0000313" key="13">
    <source>
        <dbReference type="EMBL" id="KAJ3227237.1"/>
    </source>
</evidence>
<evidence type="ECO:0000256" key="1">
    <source>
        <dbReference type="ARBA" id="ARBA00004496"/>
    </source>
</evidence>
<dbReference type="Proteomes" id="UP001211065">
    <property type="component" value="Unassembled WGS sequence"/>
</dbReference>
<gene>
    <name evidence="13" type="primary">YAK1</name>
    <name evidence="13" type="ORF">HK099_002930</name>
</gene>
<evidence type="ECO:0000256" key="10">
    <source>
        <dbReference type="PROSITE-ProRule" id="PRU10141"/>
    </source>
</evidence>
<feature type="compositionally biased region" description="Low complexity" evidence="11">
    <location>
        <begin position="843"/>
        <end position="864"/>
    </location>
</feature>
<keyword evidence="7 10" id="KW-0547">Nucleotide-binding</keyword>
<dbReference type="PROSITE" id="PS50011">
    <property type="entry name" value="PROTEIN_KINASE_DOM"/>
    <property type="match status" value="1"/>
</dbReference>
<feature type="region of interest" description="Disordered" evidence="11">
    <location>
        <begin position="1"/>
        <end position="66"/>
    </location>
</feature>
<feature type="compositionally biased region" description="Polar residues" evidence="11">
    <location>
        <begin position="39"/>
        <end position="66"/>
    </location>
</feature>
<evidence type="ECO:0000256" key="9">
    <source>
        <dbReference type="ARBA" id="ARBA00022840"/>
    </source>
</evidence>
<feature type="compositionally biased region" description="Polar residues" evidence="11">
    <location>
        <begin position="1036"/>
        <end position="1053"/>
    </location>
</feature>
<dbReference type="FunFam" id="3.30.200.20:FF:000087">
    <property type="entry name" value="Dual specificity tyrosine-phosphorylation-regulated kinase 1A"/>
    <property type="match status" value="1"/>
</dbReference>
<feature type="compositionally biased region" description="Low complexity" evidence="11">
    <location>
        <begin position="970"/>
        <end position="984"/>
    </location>
</feature>
<keyword evidence="9 10" id="KW-0067">ATP-binding</keyword>
<dbReference type="EMBL" id="JADGJW010000020">
    <property type="protein sequence ID" value="KAJ3227237.1"/>
    <property type="molecule type" value="Genomic_DNA"/>
</dbReference>
<feature type="compositionally biased region" description="Low complexity" evidence="11">
    <location>
        <begin position="886"/>
        <end position="899"/>
    </location>
</feature>
<dbReference type="PROSITE" id="PS00108">
    <property type="entry name" value="PROTEIN_KINASE_ST"/>
    <property type="match status" value="1"/>
</dbReference>
<dbReference type="CDD" id="cd14212">
    <property type="entry name" value="PKc_YAK1"/>
    <property type="match status" value="1"/>
</dbReference>
<dbReference type="Gene3D" id="1.10.510.10">
    <property type="entry name" value="Transferase(Phosphotransferase) domain 1"/>
    <property type="match status" value="1"/>
</dbReference>
<dbReference type="InterPro" id="IPR000719">
    <property type="entry name" value="Prot_kinase_dom"/>
</dbReference>
<evidence type="ECO:0000256" key="7">
    <source>
        <dbReference type="ARBA" id="ARBA00022741"/>
    </source>
</evidence>
<comment type="similarity">
    <text evidence="2">Belongs to the protein kinase superfamily. CMGC Ser/Thr protein kinase family. MNB/DYRK subfamily.</text>
</comment>
<comment type="caution">
    <text evidence="13">The sequence shown here is derived from an EMBL/GenBank/DDBJ whole genome shotgun (WGS) entry which is preliminary data.</text>
</comment>
<dbReference type="AlphaFoldDB" id="A0AAD5UAH8"/>
<keyword evidence="3" id="KW-0963">Cytoplasm</keyword>
<feature type="compositionally biased region" description="Polar residues" evidence="11">
    <location>
        <begin position="865"/>
        <end position="882"/>
    </location>
</feature>
<evidence type="ECO:0000256" key="8">
    <source>
        <dbReference type="ARBA" id="ARBA00022777"/>
    </source>
</evidence>
<feature type="domain" description="Protein kinase" evidence="12">
    <location>
        <begin position="209"/>
        <end position="549"/>
    </location>
</feature>
<feature type="region of interest" description="Disordered" evidence="11">
    <location>
        <begin position="969"/>
        <end position="995"/>
    </location>
</feature>
<keyword evidence="8 13" id="KW-0418">Kinase</keyword>
<evidence type="ECO:0000256" key="2">
    <source>
        <dbReference type="ARBA" id="ARBA00008867"/>
    </source>
</evidence>
<feature type="compositionally biased region" description="Polar residues" evidence="11">
    <location>
        <begin position="703"/>
        <end position="718"/>
    </location>
</feature>
<keyword evidence="14" id="KW-1185">Reference proteome</keyword>
<name>A0AAD5UAH8_9FUNG</name>
<dbReference type="PROSITE" id="PS00107">
    <property type="entry name" value="PROTEIN_KINASE_ATP"/>
    <property type="match status" value="1"/>
</dbReference>
<evidence type="ECO:0000313" key="14">
    <source>
        <dbReference type="Proteomes" id="UP001211065"/>
    </source>
</evidence>
<dbReference type="InterPro" id="IPR011009">
    <property type="entry name" value="Kinase-like_dom_sf"/>
</dbReference>
<feature type="region of interest" description="Disordered" evidence="11">
    <location>
        <begin position="911"/>
        <end position="939"/>
    </location>
</feature>